<organism evidence="2 3">
    <name type="scientific">Isoptericola jiangsuensis</name>
    <dbReference type="NCBI Taxonomy" id="548579"/>
    <lineage>
        <taxon>Bacteria</taxon>
        <taxon>Bacillati</taxon>
        <taxon>Actinomycetota</taxon>
        <taxon>Actinomycetes</taxon>
        <taxon>Micrococcales</taxon>
        <taxon>Promicromonosporaceae</taxon>
        <taxon>Isoptericola</taxon>
    </lineage>
</organism>
<evidence type="ECO:0000313" key="3">
    <source>
        <dbReference type="Proteomes" id="UP000224130"/>
    </source>
</evidence>
<gene>
    <name evidence="2" type="ORF">ATJ88_0612</name>
</gene>
<evidence type="ECO:0000313" key="2">
    <source>
        <dbReference type="EMBL" id="PFG41962.1"/>
    </source>
</evidence>
<dbReference type="EMBL" id="PDJJ01000001">
    <property type="protein sequence ID" value="PFG41962.1"/>
    <property type="molecule type" value="Genomic_DNA"/>
</dbReference>
<name>A0A2A9EUK7_9MICO</name>
<feature type="compositionally biased region" description="Basic and acidic residues" evidence="1">
    <location>
        <begin position="1"/>
        <end position="18"/>
    </location>
</feature>
<protein>
    <submittedName>
        <fullName evidence="2">Uncharacterized protein</fullName>
    </submittedName>
</protein>
<reference evidence="2 3" key="1">
    <citation type="submission" date="2017-10" db="EMBL/GenBank/DDBJ databases">
        <title>Sequencing the genomes of 1000 actinobacteria strains.</title>
        <authorList>
            <person name="Klenk H.-P."/>
        </authorList>
    </citation>
    <scope>NUCLEOTIDE SEQUENCE [LARGE SCALE GENOMIC DNA]</scope>
    <source>
        <strain evidence="2 3">DSM 21863</strain>
    </source>
</reference>
<keyword evidence="3" id="KW-1185">Reference proteome</keyword>
<evidence type="ECO:0000256" key="1">
    <source>
        <dbReference type="SAM" id="MobiDB-lite"/>
    </source>
</evidence>
<dbReference type="RefSeq" id="WP_098462550.1">
    <property type="nucleotide sequence ID" value="NZ_PDJJ01000001.1"/>
</dbReference>
<feature type="region of interest" description="Disordered" evidence="1">
    <location>
        <begin position="1"/>
        <end position="38"/>
    </location>
</feature>
<comment type="caution">
    <text evidence="2">The sequence shown here is derived from an EMBL/GenBank/DDBJ whole genome shotgun (WGS) entry which is preliminary data.</text>
</comment>
<proteinExistence type="predicted"/>
<sequence length="231" mass="24641">MDDVGRDAGHDDTGREGDAAASTPTDAERHGLPSVGPHDVVDERMAQFSGVVGEVDDPLTWGLDLEDEALTGDEHRVDPTSDRFVRSYRTFAGEAFEVETLRSEVTDDLVEDVVRAACSGALAAPLHADIAAPVEADGDPAVPDFADGFADYRSAMRAIVAEVDAVPLETGELRVDGQPRPATRVEVRDVVAVHVTARGRAIVVTGPGDLVDRVDIVTRPIRSLLHPPPPR</sequence>
<dbReference type="Proteomes" id="UP000224130">
    <property type="component" value="Unassembled WGS sequence"/>
</dbReference>
<dbReference type="AlphaFoldDB" id="A0A2A9EUK7"/>
<dbReference type="OrthoDB" id="5144122at2"/>
<accession>A0A2A9EUK7</accession>